<protein>
    <recommendedName>
        <fullName evidence="1">GP-PDE domain-containing protein</fullName>
    </recommendedName>
</protein>
<organism evidence="2 3">
    <name type="scientific">Adhaeribacter terrigena</name>
    <dbReference type="NCBI Taxonomy" id="2793070"/>
    <lineage>
        <taxon>Bacteria</taxon>
        <taxon>Pseudomonadati</taxon>
        <taxon>Bacteroidota</taxon>
        <taxon>Cytophagia</taxon>
        <taxon>Cytophagales</taxon>
        <taxon>Hymenobacteraceae</taxon>
        <taxon>Adhaeribacter</taxon>
    </lineage>
</organism>
<dbReference type="Pfam" id="PF03009">
    <property type="entry name" value="GDPD"/>
    <property type="match status" value="1"/>
</dbReference>
<dbReference type="Proteomes" id="UP000644147">
    <property type="component" value="Unassembled WGS sequence"/>
</dbReference>
<name>A0ABS1C024_9BACT</name>
<feature type="domain" description="GP-PDE" evidence="1">
    <location>
        <begin position="8"/>
        <end position="232"/>
    </location>
</feature>
<evidence type="ECO:0000313" key="2">
    <source>
        <dbReference type="EMBL" id="MBK0402754.1"/>
    </source>
</evidence>
<sequence length="239" mass="26821">MEETALKPKIFGHRGAAGLAFENTLASIQKAIDLGVDGIEIDVWQTTDGEIVVFHDAYLDRLTDESGFIAELSYGKLKNTKLKNGAEIPTLKAVLDLVKPHKIPLLVEVKAENAFLKTLGILESNLPSDAFTIGSFYHQKIMEMKRQNPELQTAIMFECVPVFLEDYLQKVNPDLVVTAIETHNAYLVETVKAQNRKLLFYTVNQEPEIELALKAKPYGIITNFPDRLLERTRNVTGSF</sequence>
<dbReference type="EMBL" id="JAEHFX010000003">
    <property type="protein sequence ID" value="MBK0402754.1"/>
    <property type="molecule type" value="Genomic_DNA"/>
</dbReference>
<dbReference type="PROSITE" id="PS50007">
    <property type="entry name" value="PIPLC_X_DOMAIN"/>
    <property type="match status" value="1"/>
</dbReference>
<dbReference type="RefSeq" id="WP_200505513.1">
    <property type="nucleotide sequence ID" value="NZ_JAEHFX010000003.1"/>
</dbReference>
<dbReference type="Gene3D" id="3.20.20.190">
    <property type="entry name" value="Phosphatidylinositol (PI) phosphodiesterase"/>
    <property type="match status" value="1"/>
</dbReference>
<dbReference type="SUPFAM" id="SSF51695">
    <property type="entry name" value="PLC-like phosphodiesterases"/>
    <property type="match status" value="1"/>
</dbReference>
<evidence type="ECO:0000313" key="3">
    <source>
        <dbReference type="Proteomes" id="UP000644147"/>
    </source>
</evidence>
<dbReference type="PANTHER" id="PTHR46211:SF1">
    <property type="entry name" value="GLYCEROPHOSPHODIESTER PHOSPHODIESTERASE, CYTOPLASMIC"/>
    <property type="match status" value="1"/>
</dbReference>
<dbReference type="PROSITE" id="PS51704">
    <property type="entry name" value="GP_PDE"/>
    <property type="match status" value="1"/>
</dbReference>
<evidence type="ECO:0000259" key="1">
    <source>
        <dbReference type="PROSITE" id="PS51704"/>
    </source>
</evidence>
<proteinExistence type="predicted"/>
<keyword evidence="3" id="KW-1185">Reference proteome</keyword>
<dbReference type="InterPro" id="IPR017946">
    <property type="entry name" value="PLC-like_Pdiesterase_TIM-brl"/>
</dbReference>
<accession>A0ABS1C024</accession>
<gene>
    <name evidence="2" type="ORF">I5M27_07135</name>
</gene>
<reference evidence="2 3" key="1">
    <citation type="submission" date="2020-12" db="EMBL/GenBank/DDBJ databases">
        <title>Bacterial novel species Adhaeribacter sp. BT258 isolated from soil.</title>
        <authorList>
            <person name="Jung H.-Y."/>
        </authorList>
    </citation>
    <scope>NUCLEOTIDE SEQUENCE [LARGE SCALE GENOMIC DNA]</scope>
    <source>
        <strain evidence="2 3">BT258</strain>
    </source>
</reference>
<dbReference type="InterPro" id="IPR030395">
    <property type="entry name" value="GP_PDE_dom"/>
</dbReference>
<dbReference type="PANTHER" id="PTHR46211">
    <property type="entry name" value="GLYCEROPHOSPHORYL DIESTER PHOSPHODIESTERASE"/>
    <property type="match status" value="1"/>
</dbReference>
<comment type="caution">
    <text evidence="2">The sequence shown here is derived from an EMBL/GenBank/DDBJ whole genome shotgun (WGS) entry which is preliminary data.</text>
</comment>